<gene>
    <name evidence="2" type="ORF">ABGB03_01715</name>
</gene>
<evidence type="ECO:0000313" key="2">
    <source>
        <dbReference type="EMBL" id="XBG61636.1"/>
    </source>
</evidence>
<keyword evidence="1" id="KW-1133">Transmembrane helix</keyword>
<keyword evidence="1" id="KW-0472">Membrane</keyword>
<organism evidence="2">
    <name type="scientific">Pontimicrobium sp. SW4</name>
    <dbReference type="NCBI Taxonomy" id="3153519"/>
    <lineage>
        <taxon>Bacteria</taxon>
        <taxon>Pseudomonadati</taxon>
        <taxon>Bacteroidota</taxon>
        <taxon>Flavobacteriia</taxon>
        <taxon>Flavobacteriales</taxon>
        <taxon>Flavobacteriaceae</taxon>
        <taxon>Pontimicrobium</taxon>
    </lineage>
</organism>
<evidence type="ECO:0000256" key="1">
    <source>
        <dbReference type="SAM" id="Phobius"/>
    </source>
</evidence>
<protein>
    <recommendedName>
        <fullName evidence="3">ABC transporter permease</fullName>
    </recommendedName>
</protein>
<dbReference type="EMBL" id="CP157199">
    <property type="protein sequence ID" value="XBG61636.1"/>
    <property type="molecule type" value="Genomic_DNA"/>
</dbReference>
<accession>A0AAU7BU79</accession>
<name>A0AAU7BU79_9FLAO</name>
<keyword evidence="1" id="KW-0812">Transmembrane</keyword>
<evidence type="ECO:0008006" key="3">
    <source>
        <dbReference type="Google" id="ProtNLM"/>
    </source>
</evidence>
<proteinExistence type="predicted"/>
<dbReference type="RefSeq" id="WP_347924322.1">
    <property type="nucleotide sequence ID" value="NZ_CP157199.1"/>
</dbReference>
<feature type="transmembrane region" description="Helical" evidence="1">
    <location>
        <begin position="6"/>
        <end position="27"/>
    </location>
</feature>
<sequence>MDKKVLVSVILGTLLLFLWNVISWMALPFHTKTLKTIPESVI</sequence>
<reference evidence="2" key="1">
    <citation type="submission" date="2024-05" db="EMBL/GenBank/DDBJ databases">
        <title>Pontimicrobium maritimus sp. nov., isolated form sea water.</title>
        <authorList>
            <person name="Muhammad N."/>
            <person name="Vuong T.Q."/>
            <person name="Han H.L."/>
            <person name="Kim S.-G."/>
        </authorList>
    </citation>
    <scope>NUCLEOTIDE SEQUENCE</scope>
    <source>
        <strain evidence="2">SW4</strain>
    </source>
</reference>
<dbReference type="AlphaFoldDB" id="A0AAU7BU79"/>